<dbReference type="InterPro" id="IPR012245">
    <property type="entry name" value="MoaB"/>
</dbReference>
<evidence type="ECO:0000313" key="5">
    <source>
        <dbReference type="EMBL" id="VAX25960.1"/>
    </source>
</evidence>
<reference evidence="5" key="1">
    <citation type="submission" date="2018-06" db="EMBL/GenBank/DDBJ databases">
        <authorList>
            <person name="Zhirakovskaya E."/>
        </authorList>
    </citation>
    <scope>NUCLEOTIDE SEQUENCE</scope>
</reference>
<proteinExistence type="inferred from homology"/>
<dbReference type="Pfam" id="PF00994">
    <property type="entry name" value="MoCF_biosynth"/>
    <property type="match status" value="1"/>
</dbReference>
<dbReference type="SUPFAM" id="SSF53218">
    <property type="entry name" value="Molybdenum cofactor biosynthesis proteins"/>
    <property type="match status" value="1"/>
</dbReference>
<dbReference type="CDD" id="cd00886">
    <property type="entry name" value="MogA_MoaB"/>
    <property type="match status" value="1"/>
</dbReference>
<dbReference type="GO" id="GO:0006777">
    <property type="term" value="P:Mo-molybdopterin cofactor biosynthetic process"/>
    <property type="evidence" value="ECO:0007669"/>
    <property type="project" value="UniProtKB-KW"/>
</dbReference>
<keyword evidence="5" id="KW-0808">Transferase</keyword>
<dbReference type="InterPro" id="IPR008284">
    <property type="entry name" value="MoCF_biosynth_CS"/>
</dbReference>
<sequence length="161" mass="17578">MFSVGVLTISDKGSVGQREDGSGRLLHELVETLPAKVSVYRVVPDDRTAIREALISFSDEWHVNLILTTGGTGISPRDVTPDVTEKVIDYLIPGIGEIMRMEGYKINPRAIISRAVAGVRGKTLIVNLPGSPRAVRENFEMLRPVLPHAIEKMLGDESECG</sequence>
<dbReference type="PANTHER" id="PTHR43764:SF1">
    <property type="entry name" value="MOLYBDOPTERIN MOLYBDOTRANSFERASE"/>
    <property type="match status" value="1"/>
</dbReference>
<dbReference type="NCBIfam" id="TIGR00177">
    <property type="entry name" value="molyb_syn"/>
    <property type="match status" value="1"/>
</dbReference>
<dbReference type="PROSITE" id="PS01078">
    <property type="entry name" value="MOCF_BIOSYNTHESIS_1"/>
    <property type="match status" value="1"/>
</dbReference>
<evidence type="ECO:0000256" key="2">
    <source>
        <dbReference type="ARBA" id="ARBA00006112"/>
    </source>
</evidence>
<dbReference type="InterPro" id="IPR001453">
    <property type="entry name" value="MoaB/Mog_dom"/>
</dbReference>
<dbReference type="EC" id="2.7.7.75" evidence="5"/>
<feature type="domain" description="MoaB/Mog" evidence="4">
    <location>
        <begin position="5"/>
        <end position="149"/>
    </location>
</feature>
<keyword evidence="3" id="KW-0501">Molybdenum cofactor biosynthesis</keyword>
<protein>
    <submittedName>
        <fullName evidence="5">Molybdopterin adenylyltransferase</fullName>
        <ecNumber evidence="5">2.7.7.75</ecNumber>
    </submittedName>
</protein>
<comment type="similarity">
    <text evidence="2">Belongs to the MoaB/Mog family.</text>
</comment>
<name>A0A3B1CTI1_9ZZZZ</name>
<dbReference type="PIRSF" id="PIRSF006443">
    <property type="entry name" value="MoaB"/>
    <property type="match status" value="1"/>
</dbReference>
<dbReference type="AlphaFoldDB" id="A0A3B1CTI1"/>
<evidence type="ECO:0000256" key="3">
    <source>
        <dbReference type="ARBA" id="ARBA00023150"/>
    </source>
</evidence>
<organism evidence="5">
    <name type="scientific">hydrothermal vent metagenome</name>
    <dbReference type="NCBI Taxonomy" id="652676"/>
    <lineage>
        <taxon>unclassified sequences</taxon>
        <taxon>metagenomes</taxon>
        <taxon>ecological metagenomes</taxon>
    </lineage>
</organism>
<dbReference type="PANTHER" id="PTHR43764">
    <property type="entry name" value="MOLYBDENUM COFACTOR BIOSYNTHESIS"/>
    <property type="match status" value="1"/>
</dbReference>
<dbReference type="InterPro" id="IPR036425">
    <property type="entry name" value="MoaB/Mog-like_dom_sf"/>
</dbReference>
<keyword evidence="5" id="KW-0548">Nucleotidyltransferase</keyword>
<evidence type="ECO:0000259" key="4">
    <source>
        <dbReference type="SMART" id="SM00852"/>
    </source>
</evidence>
<accession>A0A3B1CTI1</accession>
<dbReference type="InterPro" id="IPR051920">
    <property type="entry name" value="MPT_Adenylyltrnsfr/MoaC-Rel"/>
</dbReference>
<gene>
    <name evidence="5" type="ORF">MNBD_NITROSPIRAE01-1239</name>
</gene>
<dbReference type="Gene3D" id="3.40.980.10">
    <property type="entry name" value="MoaB/Mog-like domain"/>
    <property type="match status" value="1"/>
</dbReference>
<dbReference type="GO" id="GO:0061598">
    <property type="term" value="F:molybdopterin adenylyltransferase activity"/>
    <property type="evidence" value="ECO:0007669"/>
    <property type="project" value="UniProtKB-EC"/>
</dbReference>
<evidence type="ECO:0000256" key="1">
    <source>
        <dbReference type="ARBA" id="ARBA00005046"/>
    </source>
</evidence>
<dbReference type="EMBL" id="UOGF01000005">
    <property type="protein sequence ID" value="VAX25960.1"/>
    <property type="molecule type" value="Genomic_DNA"/>
</dbReference>
<dbReference type="SMART" id="SM00852">
    <property type="entry name" value="MoCF_biosynth"/>
    <property type="match status" value="1"/>
</dbReference>
<comment type="pathway">
    <text evidence="1">Cofactor biosynthesis; molybdopterin biosynthesis.</text>
</comment>